<feature type="compositionally biased region" description="Basic and acidic residues" evidence="11">
    <location>
        <begin position="519"/>
        <end position="529"/>
    </location>
</feature>
<evidence type="ECO:0000259" key="12">
    <source>
        <dbReference type="PROSITE" id="PS50011"/>
    </source>
</evidence>
<organism evidence="14">
    <name type="scientific">Sus scrofa</name>
    <name type="common">Pig</name>
    <dbReference type="NCBI Taxonomy" id="9823"/>
    <lineage>
        <taxon>Eukaryota</taxon>
        <taxon>Metazoa</taxon>
        <taxon>Chordata</taxon>
        <taxon>Craniata</taxon>
        <taxon>Vertebrata</taxon>
        <taxon>Euteleostomi</taxon>
        <taxon>Mammalia</taxon>
        <taxon>Eutheria</taxon>
        <taxon>Laurasiatheria</taxon>
        <taxon>Artiodactyla</taxon>
        <taxon>Suina</taxon>
        <taxon>Suidae</taxon>
        <taxon>Sus</taxon>
    </lineage>
</organism>
<dbReference type="EMBL" id="DQIR01083726">
    <property type="protein sequence ID" value="HDA39202.1"/>
    <property type="molecule type" value="Transcribed_RNA"/>
</dbReference>
<keyword evidence="7 10" id="KW-0067">ATP-binding</keyword>
<dbReference type="Pfam" id="PF00069">
    <property type="entry name" value="Pkinase"/>
    <property type="match status" value="1"/>
</dbReference>
<feature type="compositionally biased region" description="Low complexity" evidence="11">
    <location>
        <begin position="371"/>
        <end position="380"/>
    </location>
</feature>
<evidence type="ECO:0000256" key="7">
    <source>
        <dbReference type="ARBA" id="ARBA00022840"/>
    </source>
</evidence>
<protein>
    <recommendedName>
        <fullName evidence="2">non-specific serine/threonine protein kinase</fullName>
        <ecNumber evidence="2">2.7.11.1</ecNumber>
    </recommendedName>
</protein>
<comment type="similarity">
    <text evidence="1">Belongs to the protein kinase superfamily. STE Ser/Thr protein kinase family. STE20 subfamily.</text>
</comment>
<feature type="compositionally biased region" description="Low complexity" evidence="11">
    <location>
        <begin position="684"/>
        <end position="695"/>
    </location>
</feature>
<dbReference type="InterPro" id="IPR051700">
    <property type="entry name" value="STE20_Ser-Thr_kinase"/>
</dbReference>
<dbReference type="PROSITE" id="PS50011">
    <property type="entry name" value="PROTEIN_KINASE_DOM"/>
    <property type="match status" value="1"/>
</dbReference>
<feature type="region of interest" description="Disordered" evidence="11">
    <location>
        <begin position="299"/>
        <end position="347"/>
    </location>
</feature>
<dbReference type="InterPro" id="IPR017441">
    <property type="entry name" value="Protein_kinase_ATP_BS"/>
</dbReference>
<dbReference type="EMBL" id="DQIR01083725">
    <property type="protein sequence ID" value="HDA39201.1"/>
    <property type="molecule type" value="Transcribed_RNA"/>
</dbReference>
<dbReference type="RefSeq" id="XP_020923432.1">
    <property type="nucleotide sequence ID" value="XM_021067773.1"/>
</dbReference>
<comment type="catalytic activity">
    <reaction evidence="9">
        <text>L-seryl-[protein] + ATP = O-phospho-L-seryl-[protein] + ADP + H(+)</text>
        <dbReference type="Rhea" id="RHEA:17989"/>
        <dbReference type="Rhea" id="RHEA-COMP:9863"/>
        <dbReference type="Rhea" id="RHEA-COMP:11604"/>
        <dbReference type="ChEBI" id="CHEBI:15378"/>
        <dbReference type="ChEBI" id="CHEBI:29999"/>
        <dbReference type="ChEBI" id="CHEBI:30616"/>
        <dbReference type="ChEBI" id="CHEBI:83421"/>
        <dbReference type="ChEBI" id="CHEBI:456216"/>
        <dbReference type="EC" id="2.7.11.1"/>
    </reaction>
</comment>
<dbReference type="InterPro" id="IPR011009">
    <property type="entry name" value="Kinase-like_dom_sf"/>
</dbReference>
<feature type="domain" description="CNH" evidence="13">
    <location>
        <begin position="1027"/>
        <end position="1314"/>
    </location>
</feature>
<feature type="compositionally biased region" description="Pro residues" evidence="11">
    <location>
        <begin position="548"/>
        <end position="562"/>
    </location>
</feature>
<dbReference type="FunFam" id="1.10.510.10:FF:000003">
    <property type="entry name" value="TRAF2 and NCK-interacting protein kinase isoform 4"/>
    <property type="match status" value="1"/>
</dbReference>
<feature type="domain" description="Protein kinase" evidence="12">
    <location>
        <begin position="25"/>
        <end position="289"/>
    </location>
</feature>
<feature type="compositionally biased region" description="Acidic residues" evidence="11">
    <location>
        <begin position="317"/>
        <end position="333"/>
    </location>
</feature>
<dbReference type="EMBL" id="DQIR01206562">
    <property type="protein sequence ID" value="HDB62039.1"/>
    <property type="molecule type" value="Transcribed_RNA"/>
</dbReference>
<evidence type="ECO:0000256" key="2">
    <source>
        <dbReference type="ARBA" id="ARBA00012513"/>
    </source>
</evidence>
<dbReference type="EMBL" id="DQIR01158036">
    <property type="protein sequence ID" value="HDB13513.1"/>
    <property type="molecule type" value="Transcribed_RNA"/>
</dbReference>
<keyword evidence="6 14" id="KW-0418">Kinase</keyword>
<evidence type="ECO:0000256" key="10">
    <source>
        <dbReference type="PROSITE-ProRule" id="PRU10141"/>
    </source>
</evidence>
<dbReference type="CDD" id="cd06636">
    <property type="entry name" value="STKc_MAP4K4_6_N"/>
    <property type="match status" value="1"/>
</dbReference>
<feature type="compositionally biased region" description="Acidic residues" evidence="11">
    <location>
        <begin position="837"/>
        <end position="850"/>
    </location>
</feature>
<feature type="region of interest" description="Disordered" evidence="11">
    <location>
        <begin position="363"/>
        <end position="383"/>
    </location>
</feature>
<feature type="compositionally biased region" description="Polar residues" evidence="11">
    <location>
        <begin position="671"/>
        <end position="683"/>
    </location>
</feature>
<name>A0A480F4B7_PIG</name>
<evidence type="ECO:0000256" key="5">
    <source>
        <dbReference type="ARBA" id="ARBA00022741"/>
    </source>
</evidence>
<evidence type="ECO:0000256" key="1">
    <source>
        <dbReference type="ARBA" id="ARBA00008874"/>
    </source>
</evidence>
<keyword evidence="5 10" id="KW-0547">Nucleotide-binding</keyword>
<feature type="compositionally biased region" description="Polar residues" evidence="11">
    <location>
        <begin position="599"/>
        <end position="609"/>
    </location>
</feature>
<feature type="compositionally biased region" description="Basic and acidic residues" evidence="11">
    <location>
        <begin position="396"/>
        <end position="466"/>
    </location>
</feature>
<dbReference type="EC" id="2.7.11.1" evidence="2"/>
<dbReference type="CTD" id="50488"/>
<dbReference type="Gene3D" id="1.10.510.10">
    <property type="entry name" value="Transferase(Phosphotransferase) domain 1"/>
    <property type="match status" value="1"/>
</dbReference>
<dbReference type="PROSITE" id="PS00108">
    <property type="entry name" value="PROTEIN_KINASE_ST"/>
    <property type="match status" value="1"/>
</dbReference>
<evidence type="ECO:0000256" key="8">
    <source>
        <dbReference type="ARBA" id="ARBA00047899"/>
    </source>
</evidence>
<keyword evidence="3" id="KW-0723">Serine/threonine-protein kinase</keyword>
<comment type="catalytic activity">
    <reaction evidence="8">
        <text>L-threonyl-[protein] + ATP = O-phospho-L-threonyl-[protein] + ADP + H(+)</text>
        <dbReference type="Rhea" id="RHEA:46608"/>
        <dbReference type="Rhea" id="RHEA-COMP:11060"/>
        <dbReference type="Rhea" id="RHEA-COMP:11605"/>
        <dbReference type="ChEBI" id="CHEBI:15378"/>
        <dbReference type="ChEBI" id="CHEBI:30013"/>
        <dbReference type="ChEBI" id="CHEBI:30616"/>
        <dbReference type="ChEBI" id="CHEBI:61977"/>
        <dbReference type="ChEBI" id="CHEBI:456216"/>
        <dbReference type="EC" id="2.7.11.1"/>
    </reaction>
</comment>
<dbReference type="EMBL" id="DQIR01072182">
    <property type="protein sequence ID" value="HDA27658.1"/>
    <property type="molecule type" value="Transcribed_RNA"/>
</dbReference>
<feature type="region of interest" description="Disordered" evidence="11">
    <location>
        <begin position="395"/>
        <end position="894"/>
    </location>
</feature>
<evidence type="ECO:0000256" key="4">
    <source>
        <dbReference type="ARBA" id="ARBA00022679"/>
    </source>
</evidence>
<dbReference type="SUPFAM" id="SSF56112">
    <property type="entry name" value="Protein kinase-like (PK-like)"/>
    <property type="match status" value="1"/>
</dbReference>
<feature type="compositionally biased region" description="Pro residues" evidence="11">
    <location>
        <begin position="717"/>
        <end position="730"/>
    </location>
</feature>
<evidence type="ECO:0000259" key="13">
    <source>
        <dbReference type="PROSITE" id="PS50219"/>
    </source>
</evidence>
<accession>A0A480F4B7</accession>
<sequence>MGDPAPARSLDDIDLSALRDPAGIFELVEVVGNGTYGQVYKGRHVKTGQLAAIKVMDVTEDEEEEIKQEINMLKKYSHHRNIATYYGAFIKKSPPGNDDQLWLVMEFCGAGSVTDLVKNTKGNALKEDCIAYICREILRGLAHLHAHKVIHRDIKGQNVLLTENAEVKLVDFGVSAQLDRTVGRRNTFIGTPYWMAPEVIACDENPDATYDYRSDIWSLGITAIEMAEGAPPLCDMHPMRALFLIPRNPPPRLKSKKWSKKFIDFIDTCLIKTYLSRPPTEQLLKFPFIRDQPTERQVRIQLKDHIDRSRKKRGEKEETEYEYSGSEEEDDSHGEEGEPSSIMNVPGESTLRREFLRLQQENKSNSEALKQQQQLQQQQQRDPEAHIKHLLHQRQRRIEEQKEERRRVEEQQRREREQRKLQEKEQQRRLEDMQALRREEERRQAEREQEYKRKQLEEQRQSERLQRQLQQEHAYLKSLQQQQQQQQQLQKQQQQQILPGDRKPLYHYGRGINPADKPAWAREVEERTRMNKQQNSPLAKTKPGSSGPEPPGPQASPGPPGPLSQTPPMQRPVEPQEGPHKSLVAHRVPLKPYAAPVPRSQSLQDQPTRNLAAFPAAHDPDPAVPAPTATPSARGAVIRQNSDPTSEGPGPSPSPPAWVRPDNEAPPKVPQRTSSIATALNTSGARGARPAQAVRARPRSNSAWQIYLQRRAERGTPKPPGPPAQPPGPPSACSNPDLRRSDPGWERSDSVLPASHGHLPQAGSLERNRVGASSKLDSSPVLSPGNKAKPDDHRSRPGRPASYKRAIGEDFVLLKERTLDEAPRPPKKAMDYSSSSEEVESSEDDEEESNGEPSQGSRDTPGARDGDTDSVSTMVVHDVEEVAGTQTPYGGGTMVVQRTPEEERSLLHADSNGYTNLPDVVQPSHSPTESSKGQSPPLKDGGSDYQSRGLVKAPGQSSFTMFVDLGIYQSGGSGDTIPITALLGGEGGRLDQLQLDVRKGSVVNVNPTTTRAHSETPEIRKYKKRFNSEILCAALWGVNLLVGTENGLMLLDRSGQGKVYGLIGRRRFQQMDVLEGLNLLITISGKRNKLRVYYLSWLRNKILHNDPEVEKKQGWTTVGDMEGCGHYRVVKYERIKFLVIALKNSVEVYAWAPKPYHKFMAFKSFADLPHRPLLVDLTVEEGQRLKVIYGSSAGFHAVDVDSGNSYDIYIPVHIQSQITPHAIIFLPNTDGMEMLLCYEDEGVYVNTYGRIIKDVVLQWGEMPTSVAYICSNQIMGWGEKAIEIRSVETGHLDGVFMHKRAQRLKFLCERNDKVFFASVRSGGSSQVYFMTLNRNCIMNW</sequence>
<dbReference type="PROSITE" id="PS00107">
    <property type="entry name" value="PROTEIN_KINASE_ATP"/>
    <property type="match status" value="1"/>
</dbReference>
<dbReference type="FunFam" id="3.30.200.20:FF:000006">
    <property type="entry name" value="TRAF2 and NCK-interacting protein kinase isoform 4"/>
    <property type="match status" value="1"/>
</dbReference>
<dbReference type="EMBL" id="DQIR01083723">
    <property type="protein sequence ID" value="HDA39199.1"/>
    <property type="molecule type" value="Transcribed_RNA"/>
</dbReference>
<evidence type="ECO:0000256" key="11">
    <source>
        <dbReference type="SAM" id="MobiDB-lite"/>
    </source>
</evidence>
<dbReference type="Gene3D" id="3.30.200.20">
    <property type="entry name" value="Phosphorylase Kinase, domain 1"/>
    <property type="match status" value="1"/>
</dbReference>
<evidence type="ECO:0000256" key="6">
    <source>
        <dbReference type="ARBA" id="ARBA00022777"/>
    </source>
</evidence>
<dbReference type="GO" id="GO:0005524">
    <property type="term" value="F:ATP binding"/>
    <property type="evidence" value="ECO:0007669"/>
    <property type="project" value="UniProtKB-UniRule"/>
</dbReference>
<dbReference type="GO" id="GO:0004674">
    <property type="term" value="F:protein serine/threonine kinase activity"/>
    <property type="evidence" value="ECO:0007669"/>
    <property type="project" value="UniProtKB-KW"/>
</dbReference>
<evidence type="ECO:0000256" key="9">
    <source>
        <dbReference type="ARBA" id="ARBA00048679"/>
    </source>
</evidence>
<feature type="compositionally biased region" description="Basic and acidic residues" evidence="11">
    <location>
        <begin position="737"/>
        <end position="749"/>
    </location>
</feature>
<dbReference type="InterPro" id="IPR000719">
    <property type="entry name" value="Prot_kinase_dom"/>
</dbReference>
<feature type="compositionally biased region" description="Basic and acidic residues" evidence="11">
    <location>
        <begin position="806"/>
        <end position="830"/>
    </location>
</feature>
<evidence type="ECO:0000256" key="3">
    <source>
        <dbReference type="ARBA" id="ARBA00022527"/>
    </source>
</evidence>
<dbReference type="SMART" id="SM00220">
    <property type="entry name" value="S_TKc"/>
    <property type="match status" value="1"/>
</dbReference>
<proteinExistence type="inferred from homology"/>
<dbReference type="EMBL" id="DQIR01070943">
    <property type="protein sequence ID" value="HDA26419.1"/>
    <property type="molecule type" value="Transcribed_RNA"/>
</dbReference>
<dbReference type="PANTHER" id="PTHR47096">
    <property type="entry name" value="MISSHAPEN LIKE KINASE 1"/>
    <property type="match status" value="1"/>
</dbReference>
<reference evidence="14" key="1">
    <citation type="journal article" date="2019" name="PeerJ">
        <title>Genes of the pig, Sus scrofa, reconstructed with EvidentialGene.</title>
        <authorList>
            <person name="Gilbert D.G."/>
        </authorList>
    </citation>
    <scope>NUCLEOTIDE SEQUENCE</scope>
</reference>
<dbReference type="EMBL" id="DQIR01070942">
    <property type="protein sequence ID" value="HDA26418.1"/>
    <property type="molecule type" value="Transcribed_RNA"/>
</dbReference>
<dbReference type="GeneID" id="100515409"/>
<dbReference type="PANTHER" id="PTHR47096:SF1">
    <property type="entry name" value="MISSHAPEN LIKE KINASE 1"/>
    <property type="match status" value="1"/>
</dbReference>
<dbReference type="EMBL" id="DQIR01039332">
    <property type="protein sequence ID" value="HCZ94807.1"/>
    <property type="molecule type" value="Transcribed_RNA"/>
</dbReference>
<keyword evidence="4" id="KW-0808">Transferase</keyword>
<dbReference type="InterPro" id="IPR001180">
    <property type="entry name" value="CNH_dom"/>
</dbReference>
<feature type="region of interest" description="Disordered" evidence="11">
    <location>
        <begin position="910"/>
        <end position="951"/>
    </location>
</feature>
<dbReference type="InterPro" id="IPR008271">
    <property type="entry name" value="Ser/Thr_kinase_AS"/>
</dbReference>
<feature type="compositionally biased region" description="Polar residues" evidence="11">
    <location>
        <begin position="923"/>
        <end position="934"/>
    </location>
</feature>
<dbReference type="Pfam" id="PF00780">
    <property type="entry name" value="CNH"/>
    <property type="match status" value="1"/>
</dbReference>
<dbReference type="PROSITE" id="PS50219">
    <property type="entry name" value="CNH"/>
    <property type="match status" value="1"/>
</dbReference>
<feature type="binding site" evidence="10">
    <location>
        <position position="54"/>
    </location>
    <ligand>
        <name>ATP</name>
        <dbReference type="ChEBI" id="CHEBI:30616"/>
    </ligand>
</feature>
<dbReference type="EMBL" id="DQIR01083727">
    <property type="protein sequence ID" value="HDA39203.1"/>
    <property type="molecule type" value="Transcribed_RNA"/>
</dbReference>
<evidence type="ECO:0000313" key="14">
    <source>
        <dbReference type="EMBL" id="HCZ94807.1"/>
    </source>
</evidence>
<dbReference type="SMART" id="SM00036">
    <property type="entry name" value="CNH"/>
    <property type="match status" value="1"/>
</dbReference>
<feature type="compositionally biased region" description="Low complexity" evidence="11">
    <location>
        <begin position="479"/>
        <end position="496"/>
    </location>
</feature>